<protein>
    <submittedName>
        <fullName evidence="2">Uncharacterized protein</fullName>
    </submittedName>
</protein>
<feature type="region of interest" description="Disordered" evidence="1">
    <location>
        <begin position="200"/>
        <end position="279"/>
    </location>
</feature>
<feature type="compositionally biased region" description="Low complexity" evidence="1">
    <location>
        <begin position="359"/>
        <end position="376"/>
    </location>
</feature>
<feature type="compositionally biased region" description="Polar residues" evidence="1">
    <location>
        <begin position="48"/>
        <end position="60"/>
    </location>
</feature>
<reference evidence="2 3" key="1">
    <citation type="journal article" date="2016" name="Genome Biol. Evol.">
        <title>Divergent and convergent evolution of fungal pathogenicity.</title>
        <authorList>
            <person name="Shang Y."/>
            <person name="Xiao G."/>
            <person name="Zheng P."/>
            <person name="Cen K."/>
            <person name="Zhan S."/>
            <person name="Wang C."/>
        </authorList>
    </citation>
    <scope>NUCLEOTIDE SEQUENCE [LARGE SCALE GENOMIC DNA]</scope>
    <source>
        <strain evidence="2 3">RCEF 264</strain>
    </source>
</reference>
<feature type="region of interest" description="Disordered" evidence="1">
    <location>
        <begin position="167"/>
        <end position="186"/>
    </location>
</feature>
<feature type="compositionally biased region" description="Low complexity" evidence="1">
    <location>
        <begin position="200"/>
        <end position="230"/>
    </location>
</feature>
<name>A0A167RGP6_9HYPO</name>
<evidence type="ECO:0000313" key="2">
    <source>
        <dbReference type="EMBL" id="OAA58575.1"/>
    </source>
</evidence>
<feature type="region of interest" description="Disordered" evidence="1">
    <location>
        <begin position="702"/>
        <end position="735"/>
    </location>
</feature>
<feature type="compositionally biased region" description="Low complexity" evidence="1">
    <location>
        <begin position="449"/>
        <end position="466"/>
    </location>
</feature>
<feature type="region of interest" description="Disordered" evidence="1">
    <location>
        <begin position="410"/>
        <end position="480"/>
    </location>
</feature>
<accession>A0A167RGP6</accession>
<evidence type="ECO:0000313" key="3">
    <source>
        <dbReference type="Proteomes" id="UP000076874"/>
    </source>
</evidence>
<feature type="region of interest" description="Disordered" evidence="1">
    <location>
        <begin position="104"/>
        <end position="133"/>
    </location>
</feature>
<feature type="region of interest" description="Disordered" evidence="1">
    <location>
        <begin position="48"/>
        <end position="77"/>
    </location>
</feature>
<comment type="caution">
    <text evidence="2">The sequence shown here is derived from an EMBL/GenBank/DDBJ whole genome shotgun (WGS) entry which is preliminary data.</text>
</comment>
<feature type="compositionally biased region" description="Polar residues" evidence="1">
    <location>
        <begin position="23"/>
        <end position="35"/>
    </location>
</feature>
<dbReference type="AlphaFoldDB" id="A0A167RGP6"/>
<gene>
    <name evidence="2" type="ORF">SPI_06648</name>
</gene>
<evidence type="ECO:0000256" key="1">
    <source>
        <dbReference type="SAM" id="MobiDB-lite"/>
    </source>
</evidence>
<sequence>MAVKTASASSQQRGGIRRRRNMLASTQQQKNNNKMTVRILAAAKLAQLETQRSDAQQTVSRPDEPQTEDAPAMTSKNLDENDKTAADILASLYVTGLFATKSSSASSLSASTIDTVTPYSNPDRRLPSASPMSDIEASTLEEDNGKRAEVALPSMQQTKIMLQSWRSENGMAPGSGGDGDDMDDDTMDMDEAEAAAFAAHEPATPAPSQSPTSARSSFSCESSSFSKGSRPPSPLFPYAHMPSPSLAGPPPPPYDTWRKSIAHGDSGHASSHAKSPAGAVAAAYAQNGLSFRKHQQSLLDEANGMPSPPQSPTDTSRPRDACFNTTAAVPSPRPSFAGASVAQQQQQQPQPPQHHQQHQHQQYQVRYQPQQHHQYRQQAMGFPPSLRSPMAGNATSHIATTVLTLPPLNGGGEPLTPVSPLTLPSTLGRTRGSPSAAVAKVEKSDRLTSSSSPSSASLSSSSPSSPMGTAKPNAPLPRPHCNVKYETAELDFIMYQRTTKNRAWDDVTSLFNAALPRLRPYAEMDHLRLLGNGAGAGGGAGAGIGVGGDNHGPNTIAAANAAAAALDRYRPRPERTTPGLQASYYRQRLALPLLDEAGKLVFDSATGKQVFTEVMVRDDKSRKKMRRLTGGGGGGGGRTAAAAAAAAPAAKANTANSKTAAAGGVHPDDTRVHLVLYFPERVSYYDYWFVSDEDKALARQRAYERNQQRAQRGLPPWQPGSDDPEAGILIRNKEL</sequence>
<dbReference type="OrthoDB" id="5221287at2759"/>
<feature type="compositionally biased region" description="Low complexity" evidence="1">
    <location>
        <begin position="414"/>
        <end position="427"/>
    </location>
</feature>
<feature type="region of interest" description="Disordered" evidence="1">
    <location>
        <begin position="300"/>
        <end position="376"/>
    </location>
</feature>
<feature type="region of interest" description="Disordered" evidence="1">
    <location>
        <begin position="1"/>
        <end position="35"/>
    </location>
</feature>
<dbReference type="EMBL" id="AZHD01000012">
    <property type="protein sequence ID" value="OAA58575.1"/>
    <property type="molecule type" value="Genomic_DNA"/>
</dbReference>
<organism evidence="2 3">
    <name type="scientific">Niveomyces insectorum RCEF 264</name>
    <dbReference type="NCBI Taxonomy" id="1081102"/>
    <lineage>
        <taxon>Eukaryota</taxon>
        <taxon>Fungi</taxon>
        <taxon>Dikarya</taxon>
        <taxon>Ascomycota</taxon>
        <taxon>Pezizomycotina</taxon>
        <taxon>Sordariomycetes</taxon>
        <taxon>Hypocreomycetidae</taxon>
        <taxon>Hypocreales</taxon>
        <taxon>Cordycipitaceae</taxon>
        <taxon>Niveomyces</taxon>
    </lineage>
</organism>
<keyword evidence="3" id="KW-1185">Reference proteome</keyword>
<proteinExistence type="predicted"/>
<dbReference type="Proteomes" id="UP000076874">
    <property type="component" value="Unassembled WGS sequence"/>
</dbReference>